<dbReference type="GO" id="GO:0015074">
    <property type="term" value="P:DNA integration"/>
    <property type="evidence" value="ECO:0007669"/>
    <property type="project" value="UniProtKB-KW"/>
</dbReference>
<keyword evidence="3" id="KW-0238">DNA-binding</keyword>
<accession>A0A1D2QR53</accession>
<dbReference type="SMART" id="SM00857">
    <property type="entry name" value="Resolvase"/>
    <property type="match status" value="1"/>
</dbReference>
<dbReference type="Pfam" id="PF00239">
    <property type="entry name" value="Resolvase"/>
    <property type="match status" value="1"/>
</dbReference>
<protein>
    <recommendedName>
        <fullName evidence="7">Resolvase/invertase-type recombinase catalytic domain-containing protein</fullName>
    </recommendedName>
</protein>
<dbReference type="InterPro" id="IPR009057">
    <property type="entry name" value="Homeodomain-like_sf"/>
</dbReference>
<dbReference type="PROSITE" id="PS00397">
    <property type="entry name" value="RECOMBINASES_1"/>
    <property type="match status" value="1"/>
</dbReference>
<feature type="domain" description="Resolvase/invertase-type recombinase catalytic" evidence="7">
    <location>
        <begin position="6"/>
        <end position="142"/>
    </location>
</feature>
<gene>
    <name evidence="8" type="ORF">AB835_05955</name>
</gene>
<dbReference type="STRING" id="62101.AB835_05955"/>
<evidence type="ECO:0000256" key="6">
    <source>
        <dbReference type="PROSITE-ProRule" id="PRU10137"/>
    </source>
</evidence>
<evidence type="ECO:0000313" key="9">
    <source>
        <dbReference type="Proteomes" id="UP000242502"/>
    </source>
</evidence>
<keyword evidence="4" id="KW-0233">DNA recombination</keyword>
<dbReference type="GO" id="GO:0000150">
    <property type="term" value="F:DNA strand exchange activity"/>
    <property type="evidence" value="ECO:0007669"/>
    <property type="project" value="InterPro"/>
</dbReference>
<evidence type="ECO:0000256" key="3">
    <source>
        <dbReference type="ARBA" id="ARBA00023125"/>
    </source>
</evidence>
<dbReference type="Gene3D" id="3.40.50.1390">
    <property type="entry name" value="Resolvase, N-terminal catalytic domain"/>
    <property type="match status" value="1"/>
</dbReference>
<dbReference type="SUPFAM" id="SSF53041">
    <property type="entry name" value="Resolvase-like"/>
    <property type="match status" value="1"/>
</dbReference>
<organism evidence="8 9">
    <name type="scientific">Candidatus Endobugula sertula</name>
    <name type="common">Bugula neritina bacterial symbiont</name>
    <dbReference type="NCBI Taxonomy" id="62101"/>
    <lineage>
        <taxon>Bacteria</taxon>
        <taxon>Pseudomonadati</taxon>
        <taxon>Pseudomonadota</taxon>
        <taxon>Gammaproteobacteria</taxon>
        <taxon>Cellvibrionales</taxon>
        <taxon>Cellvibrionaceae</taxon>
        <taxon>Candidatus Endobugula</taxon>
    </lineage>
</organism>
<evidence type="ECO:0000256" key="5">
    <source>
        <dbReference type="PIRSR" id="PIRSR606118-50"/>
    </source>
</evidence>
<dbReference type="PANTHER" id="PTHR30461:SF2">
    <property type="entry name" value="SERINE RECOMBINASE PINE-RELATED"/>
    <property type="match status" value="1"/>
</dbReference>
<dbReference type="EMBL" id="MDLC01000015">
    <property type="protein sequence ID" value="ODS24052.1"/>
    <property type="molecule type" value="Genomic_DNA"/>
</dbReference>
<comment type="caution">
    <text evidence="8">The sequence shown here is derived from an EMBL/GenBank/DDBJ whole genome shotgun (WGS) entry which is preliminary data.</text>
</comment>
<dbReference type="AlphaFoldDB" id="A0A1D2QR53"/>
<dbReference type="GO" id="GO:0003677">
    <property type="term" value="F:DNA binding"/>
    <property type="evidence" value="ECO:0007669"/>
    <property type="project" value="UniProtKB-KW"/>
</dbReference>
<reference evidence="8 9" key="1">
    <citation type="journal article" date="2016" name="Appl. Environ. Microbiol.">
        <title>Lack of Overt Genome Reduction in the Bryostatin-Producing Bryozoan Symbiont "Candidatus Endobugula sertula".</title>
        <authorList>
            <person name="Miller I.J."/>
            <person name="Vanee N."/>
            <person name="Fong S.S."/>
            <person name="Lim-Fong G.E."/>
            <person name="Kwan J.C."/>
        </authorList>
    </citation>
    <scope>NUCLEOTIDE SEQUENCE [LARGE SCALE GENOMIC DNA]</scope>
    <source>
        <strain evidence="8">AB1-4</strain>
    </source>
</reference>
<evidence type="ECO:0000259" key="7">
    <source>
        <dbReference type="PROSITE" id="PS51736"/>
    </source>
</evidence>
<dbReference type="InterPro" id="IPR006119">
    <property type="entry name" value="Resolv_N"/>
</dbReference>
<dbReference type="Proteomes" id="UP000242502">
    <property type="component" value="Unassembled WGS sequence"/>
</dbReference>
<feature type="active site" description="O-(5'-phospho-DNA)-serine intermediate" evidence="5 6">
    <location>
        <position position="14"/>
    </location>
</feature>
<evidence type="ECO:0000313" key="8">
    <source>
        <dbReference type="EMBL" id="ODS24052.1"/>
    </source>
</evidence>
<dbReference type="PROSITE" id="PS51736">
    <property type="entry name" value="RECOMBINASES_3"/>
    <property type="match status" value="1"/>
</dbReference>
<sequence length="207" mass="23432">MGGFMALIGYARVSTSEQNLDLQRKALILAGCEQNNIFEDLGVSAIAKSRPGFDSAIASMQYGDVLVIWKFDRAFRSVRNALDVLDLFQQRGLEFKCLTEAIDTTTPMGKCMYTIRNAFAELERDIISERTKAGLEIARQNGKHLGRRRKLSQRKTRALLKMKAQQQYTHKEIAKEFGISTRTLSRILNEYTPQKKRTSSNDNTSTA</sequence>
<name>A0A1D2QR53_9GAMM</name>
<evidence type="ECO:0000256" key="4">
    <source>
        <dbReference type="ARBA" id="ARBA00023172"/>
    </source>
</evidence>
<dbReference type="PANTHER" id="PTHR30461">
    <property type="entry name" value="DNA-INVERTASE FROM LAMBDOID PROPHAGE"/>
    <property type="match status" value="1"/>
</dbReference>
<dbReference type="Pfam" id="PF13384">
    <property type="entry name" value="HTH_23"/>
    <property type="match status" value="1"/>
</dbReference>
<dbReference type="SUPFAM" id="SSF46689">
    <property type="entry name" value="Homeodomain-like"/>
    <property type="match status" value="1"/>
</dbReference>
<proteinExistence type="inferred from homology"/>
<dbReference type="Gene3D" id="1.10.10.60">
    <property type="entry name" value="Homeodomain-like"/>
    <property type="match status" value="1"/>
</dbReference>
<evidence type="ECO:0000256" key="2">
    <source>
        <dbReference type="ARBA" id="ARBA00022908"/>
    </source>
</evidence>
<dbReference type="InterPro" id="IPR036162">
    <property type="entry name" value="Resolvase-like_N_sf"/>
</dbReference>
<keyword evidence="2" id="KW-0229">DNA integration</keyword>
<comment type="similarity">
    <text evidence="1">Belongs to the site-specific recombinase resolvase family.</text>
</comment>
<dbReference type="InterPro" id="IPR050639">
    <property type="entry name" value="SSR_resolvase"/>
</dbReference>
<evidence type="ECO:0000256" key="1">
    <source>
        <dbReference type="ARBA" id="ARBA00009913"/>
    </source>
</evidence>
<dbReference type="CDD" id="cd03768">
    <property type="entry name" value="SR_ResInv"/>
    <property type="match status" value="1"/>
</dbReference>
<dbReference type="InterPro" id="IPR006118">
    <property type="entry name" value="Recombinase_CS"/>
</dbReference>